<dbReference type="Proteomes" id="UP000627984">
    <property type="component" value="Unassembled WGS sequence"/>
</dbReference>
<reference evidence="3" key="1">
    <citation type="journal article" date="2014" name="Int. J. Syst. Evol. Microbiol.">
        <title>Complete genome sequence of Corynebacterium casei LMG S-19264T (=DSM 44701T), isolated from a smear-ripened cheese.</title>
        <authorList>
            <consortium name="US DOE Joint Genome Institute (JGI-PGF)"/>
            <person name="Walter F."/>
            <person name="Albersmeier A."/>
            <person name="Kalinowski J."/>
            <person name="Ruckert C."/>
        </authorList>
    </citation>
    <scope>NUCLEOTIDE SEQUENCE</scope>
    <source>
        <strain evidence="3">JCM 3093</strain>
    </source>
</reference>
<evidence type="ECO:0000256" key="1">
    <source>
        <dbReference type="SAM" id="MobiDB-lite"/>
    </source>
</evidence>
<evidence type="ECO:0000313" key="3">
    <source>
        <dbReference type="EMBL" id="GGK93833.1"/>
    </source>
</evidence>
<feature type="transmembrane region" description="Helical" evidence="2">
    <location>
        <begin position="179"/>
        <end position="201"/>
    </location>
</feature>
<sequence>MDDGNGRSGRGAFRPGDRVAESTRRDPLFPYRDHPEAGGAYPSEKHRKPTKGTLTFMWPPSSPQDPHGQQPPAGSGQSPADPWQQPSYGGPQGQQPPYAPHDQQPPYGQGQQPPYAPQGQQPPYAPHDQQPSYGQGQQPQYAPQGQQPFYGQQAPAYGQQAVPGGWPPPPAGPPRRKALWPWTVGGAVVVLVVLAVVFALLPDDPAATRTASGATSSTPSSAPSAPATPQADPTGEPSQTSSPDEPTVPASGGRLVKATDGKSEITVPNDWKKLALLDSAGIQQGNTVKEQYLMVISEGQSAFDFDLGGYAEAVTAKMQESLTDPVLGESRSLFVNGAPARQYELRGKTQGLDIVYWVTFVEGEQNFHQVVAWTLASRSDVHGPLLRQVSATFKETGGV</sequence>
<feature type="region of interest" description="Disordered" evidence="1">
    <location>
        <begin position="207"/>
        <end position="262"/>
    </location>
</feature>
<gene>
    <name evidence="3" type="ORF">GCM10010126_61530</name>
</gene>
<reference evidence="3" key="2">
    <citation type="submission" date="2022-09" db="EMBL/GenBank/DDBJ databases">
        <authorList>
            <person name="Sun Q."/>
            <person name="Ohkuma M."/>
        </authorList>
    </citation>
    <scope>NUCLEOTIDE SEQUENCE</scope>
    <source>
        <strain evidence="3">JCM 3093</strain>
    </source>
</reference>
<feature type="compositionally biased region" description="Low complexity" evidence="1">
    <location>
        <begin position="207"/>
        <end position="234"/>
    </location>
</feature>
<keyword evidence="2" id="KW-0812">Transmembrane</keyword>
<feature type="compositionally biased region" description="Basic and acidic residues" evidence="1">
    <location>
        <begin position="15"/>
        <end position="36"/>
    </location>
</feature>
<keyword evidence="2" id="KW-0472">Membrane</keyword>
<evidence type="ECO:0000256" key="2">
    <source>
        <dbReference type="SAM" id="Phobius"/>
    </source>
</evidence>
<name>A0AA37BMM3_9ACTN</name>
<feature type="region of interest" description="Disordered" evidence="1">
    <location>
        <begin position="1"/>
        <end position="174"/>
    </location>
</feature>
<feature type="compositionally biased region" description="Low complexity" evidence="1">
    <location>
        <begin position="104"/>
        <end position="122"/>
    </location>
</feature>
<accession>A0AA37BMM3</accession>
<comment type="caution">
    <text evidence="3">The sequence shown here is derived from an EMBL/GenBank/DDBJ whole genome shotgun (WGS) entry which is preliminary data.</text>
</comment>
<organism evidence="3 4">
    <name type="scientific">Planomonospora parontospora</name>
    <dbReference type="NCBI Taxonomy" id="58119"/>
    <lineage>
        <taxon>Bacteria</taxon>
        <taxon>Bacillati</taxon>
        <taxon>Actinomycetota</taxon>
        <taxon>Actinomycetes</taxon>
        <taxon>Streptosporangiales</taxon>
        <taxon>Streptosporangiaceae</taxon>
        <taxon>Planomonospora</taxon>
    </lineage>
</organism>
<evidence type="ECO:0000313" key="4">
    <source>
        <dbReference type="Proteomes" id="UP000627984"/>
    </source>
</evidence>
<dbReference type="Gene3D" id="3.40.1000.10">
    <property type="entry name" value="Mog1/PsbP, alpha/beta/alpha sandwich"/>
    <property type="match status" value="1"/>
</dbReference>
<proteinExistence type="predicted"/>
<feature type="compositionally biased region" description="Low complexity" evidence="1">
    <location>
        <begin position="129"/>
        <end position="164"/>
    </location>
</feature>
<protein>
    <submittedName>
        <fullName evidence="3">Uncharacterized protein</fullName>
    </submittedName>
</protein>
<keyword evidence="2" id="KW-1133">Transmembrane helix</keyword>
<dbReference type="AlphaFoldDB" id="A0AA37BMM3"/>
<feature type="compositionally biased region" description="Low complexity" evidence="1">
    <location>
        <begin position="82"/>
        <end position="96"/>
    </location>
</feature>
<dbReference type="EMBL" id="BMQD01000028">
    <property type="protein sequence ID" value="GGK93833.1"/>
    <property type="molecule type" value="Genomic_DNA"/>
</dbReference>